<name>A0ACB9SWS6_HOLOL</name>
<proteinExistence type="predicted"/>
<keyword evidence="2" id="KW-1185">Reference proteome</keyword>
<gene>
    <name evidence="1" type="ORF">MML48_6g00000456</name>
</gene>
<protein>
    <submittedName>
        <fullName evidence="1">Uncharacterized protein</fullName>
    </submittedName>
</protein>
<reference evidence="1" key="1">
    <citation type="submission" date="2022-04" db="EMBL/GenBank/DDBJ databases">
        <title>Chromosome-scale genome assembly of Holotrichia oblita Faldermann.</title>
        <authorList>
            <person name="Rongchong L."/>
        </authorList>
    </citation>
    <scope>NUCLEOTIDE SEQUENCE</scope>
    <source>
        <strain evidence="1">81SQS9</strain>
    </source>
</reference>
<comment type="caution">
    <text evidence="1">The sequence shown here is derived from an EMBL/GenBank/DDBJ whole genome shotgun (WGS) entry which is preliminary data.</text>
</comment>
<dbReference type="EMBL" id="CM043020">
    <property type="protein sequence ID" value="KAI4459028.1"/>
    <property type="molecule type" value="Genomic_DNA"/>
</dbReference>
<organism evidence="1 2">
    <name type="scientific">Holotrichia oblita</name>
    <name type="common">Chafer beetle</name>
    <dbReference type="NCBI Taxonomy" id="644536"/>
    <lineage>
        <taxon>Eukaryota</taxon>
        <taxon>Metazoa</taxon>
        <taxon>Ecdysozoa</taxon>
        <taxon>Arthropoda</taxon>
        <taxon>Hexapoda</taxon>
        <taxon>Insecta</taxon>
        <taxon>Pterygota</taxon>
        <taxon>Neoptera</taxon>
        <taxon>Endopterygota</taxon>
        <taxon>Coleoptera</taxon>
        <taxon>Polyphaga</taxon>
        <taxon>Scarabaeiformia</taxon>
        <taxon>Scarabaeidae</taxon>
        <taxon>Melolonthinae</taxon>
        <taxon>Holotrichia</taxon>
    </lineage>
</organism>
<evidence type="ECO:0000313" key="1">
    <source>
        <dbReference type="EMBL" id="KAI4459028.1"/>
    </source>
</evidence>
<dbReference type="Proteomes" id="UP001056778">
    <property type="component" value="Chromosome 6"/>
</dbReference>
<accession>A0ACB9SWS6</accession>
<evidence type="ECO:0000313" key="2">
    <source>
        <dbReference type="Proteomes" id="UP001056778"/>
    </source>
</evidence>
<sequence length="140" mass="16157">MTQERVKWLYTKPLTDKGLEDIADKILLDDTPLDNNVLTDVEGDDEDDDNNNSSFNDLGSTSNQLPTTNQNQMESTNILASSEKENVRTEIVKEKQQNVKPKRKPYTKEKSKTNANLQKENLLGDRHWNKEDIDENMPEY</sequence>